<evidence type="ECO:0000313" key="3">
    <source>
        <dbReference type="EnsemblPlants" id="Kaladp0071s0222.1.v1.1.CDS.1"/>
    </source>
</evidence>
<dbReference type="Gramene" id="Kaladp0071s0222.1.v1.1">
    <property type="protein sequence ID" value="Kaladp0071s0222.1.v1.1.CDS.1"/>
    <property type="gene ID" value="Kaladp0071s0222.v1.1"/>
</dbReference>
<evidence type="ECO:0000256" key="1">
    <source>
        <dbReference type="ARBA" id="ARBA00034773"/>
    </source>
</evidence>
<dbReference type="EnsemblPlants" id="Kaladp0071s0222.1.v1.1">
    <property type="protein sequence ID" value="Kaladp0071s0222.1.v1.1.CDS.1"/>
    <property type="gene ID" value="Kaladp0071s0222.v1.1"/>
</dbReference>
<keyword evidence="4" id="KW-1185">Reference proteome</keyword>
<reference evidence="3" key="1">
    <citation type="submission" date="2021-01" db="UniProtKB">
        <authorList>
            <consortium name="EnsemblPlants"/>
        </authorList>
    </citation>
    <scope>IDENTIFICATION</scope>
</reference>
<dbReference type="InterPro" id="IPR007608">
    <property type="entry name" value="Senescence_reg_S40"/>
</dbReference>
<feature type="compositionally biased region" description="Basic residues" evidence="2">
    <location>
        <begin position="56"/>
        <end position="65"/>
    </location>
</feature>
<organism evidence="3 4">
    <name type="scientific">Kalanchoe fedtschenkoi</name>
    <name type="common">Lavender scallops</name>
    <name type="synonym">South American air plant</name>
    <dbReference type="NCBI Taxonomy" id="63787"/>
    <lineage>
        <taxon>Eukaryota</taxon>
        <taxon>Viridiplantae</taxon>
        <taxon>Streptophyta</taxon>
        <taxon>Embryophyta</taxon>
        <taxon>Tracheophyta</taxon>
        <taxon>Spermatophyta</taxon>
        <taxon>Magnoliopsida</taxon>
        <taxon>eudicotyledons</taxon>
        <taxon>Gunneridae</taxon>
        <taxon>Pentapetalae</taxon>
        <taxon>Saxifragales</taxon>
        <taxon>Crassulaceae</taxon>
        <taxon>Kalanchoe</taxon>
    </lineage>
</organism>
<dbReference type="AlphaFoldDB" id="A0A7N1A357"/>
<dbReference type="Pfam" id="PF04520">
    <property type="entry name" value="Senescence_reg"/>
    <property type="match status" value="1"/>
</dbReference>
<name>A0A7N1A357_KALFE</name>
<dbReference type="GO" id="GO:0010150">
    <property type="term" value="P:leaf senescence"/>
    <property type="evidence" value="ECO:0007669"/>
    <property type="project" value="UniProtKB-ARBA"/>
</dbReference>
<dbReference type="Proteomes" id="UP000594263">
    <property type="component" value="Unplaced"/>
</dbReference>
<sequence length="164" mass="18418">MATGERYLARLSHDRHFLPASISPSDNHVFDFDESDVWSTGTAIDDGGFQNQSPGTKKKKKKSGKKSGAVAASSLPMNIPDWSKILRGDYRENRHGFELEDDEDFDAAGDEEGGVRFPPHEFLARQRRHQTASFSVHEGIGRTLKGRDLSRVRNAIWKQTGFED</sequence>
<protein>
    <recommendedName>
        <fullName evidence="5">Senescence regulator</fullName>
    </recommendedName>
</protein>
<proteinExistence type="inferred from homology"/>
<evidence type="ECO:0008006" key="5">
    <source>
        <dbReference type="Google" id="ProtNLM"/>
    </source>
</evidence>
<evidence type="ECO:0000313" key="4">
    <source>
        <dbReference type="Proteomes" id="UP000594263"/>
    </source>
</evidence>
<dbReference type="PANTHER" id="PTHR46525:SF2">
    <property type="entry name" value="EMB|CAB72159.1"/>
    <property type="match status" value="1"/>
</dbReference>
<dbReference type="OMA" id="GCKHESK"/>
<comment type="similarity">
    <text evidence="1">Belongs to the senescence regulator S40 family.</text>
</comment>
<accession>A0A7N1A357</accession>
<feature type="region of interest" description="Disordered" evidence="2">
    <location>
        <begin position="41"/>
        <end position="72"/>
    </location>
</feature>
<dbReference type="PANTHER" id="PTHR46525">
    <property type="entry name" value="EMB|CAB72159.1"/>
    <property type="match status" value="1"/>
</dbReference>
<evidence type="ECO:0000256" key="2">
    <source>
        <dbReference type="SAM" id="MobiDB-lite"/>
    </source>
</evidence>